<evidence type="ECO:0000313" key="1">
    <source>
        <dbReference type="EMBL" id="KAF7818686.1"/>
    </source>
</evidence>
<name>A0A834TCM1_9FABA</name>
<sequence>MLNFAAMWDVYGKHISEIMQLGLGVNSSNTFSTASSNMFIASKKLTAMPSEGSISIFSQPLGQSEDGVPGIGKPSLVGLDMLVLCICRCILHQDKICITCV</sequence>
<dbReference type="Proteomes" id="UP000634136">
    <property type="component" value="Unassembled WGS sequence"/>
</dbReference>
<comment type="caution">
    <text evidence="1">The sequence shown here is derived from an EMBL/GenBank/DDBJ whole genome shotgun (WGS) entry which is preliminary data.</text>
</comment>
<gene>
    <name evidence="1" type="ORF">G2W53_024141</name>
</gene>
<keyword evidence="2" id="KW-1185">Reference proteome</keyword>
<protein>
    <submittedName>
        <fullName evidence="1">Uncharacterized protein</fullName>
    </submittedName>
</protein>
<proteinExistence type="predicted"/>
<organism evidence="1 2">
    <name type="scientific">Senna tora</name>
    <dbReference type="NCBI Taxonomy" id="362788"/>
    <lineage>
        <taxon>Eukaryota</taxon>
        <taxon>Viridiplantae</taxon>
        <taxon>Streptophyta</taxon>
        <taxon>Embryophyta</taxon>
        <taxon>Tracheophyta</taxon>
        <taxon>Spermatophyta</taxon>
        <taxon>Magnoliopsida</taxon>
        <taxon>eudicotyledons</taxon>
        <taxon>Gunneridae</taxon>
        <taxon>Pentapetalae</taxon>
        <taxon>rosids</taxon>
        <taxon>fabids</taxon>
        <taxon>Fabales</taxon>
        <taxon>Fabaceae</taxon>
        <taxon>Caesalpinioideae</taxon>
        <taxon>Cassia clade</taxon>
        <taxon>Senna</taxon>
    </lineage>
</organism>
<evidence type="ECO:0000313" key="2">
    <source>
        <dbReference type="Proteomes" id="UP000634136"/>
    </source>
</evidence>
<dbReference type="AlphaFoldDB" id="A0A834TCM1"/>
<dbReference type="EMBL" id="JAAIUW010000008">
    <property type="protein sequence ID" value="KAF7818686.1"/>
    <property type="molecule type" value="Genomic_DNA"/>
</dbReference>
<accession>A0A834TCM1</accession>
<reference evidence="1" key="1">
    <citation type="submission" date="2020-09" db="EMBL/GenBank/DDBJ databases">
        <title>Genome-Enabled Discovery of Anthraquinone Biosynthesis in Senna tora.</title>
        <authorList>
            <person name="Kang S.-H."/>
            <person name="Pandey R.P."/>
            <person name="Lee C.-M."/>
            <person name="Sim J.-S."/>
            <person name="Jeong J.-T."/>
            <person name="Choi B.-S."/>
            <person name="Jung M."/>
            <person name="Ginzburg D."/>
            <person name="Zhao K."/>
            <person name="Won S.Y."/>
            <person name="Oh T.-J."/>
            <person name="Yu Y."/>
            <person name="Kim N.-H."/>
            <person name="Lee O.R."/>
            <person name="Lee T.-H."/>
            <person name="Bashyal P."/>
            <person name="Kim T.-S."/>
            <person name="Lee W.-H."/>
            <person name="Kawkins C."/>
            <person name="Kim C.-K."/>
            <person name="Kim J.S."/>
            <person name="Ahn B.O."/>
            <person name="Rhee S.Y."/>
            <person name="Sohng J.K."/>
        </authorList>
    </citation>
    <scope>NUCLEOTIDE SEQUENCE</scope>
    <source>
        <tissue evidence="1">Leaf</tissue>
    </source>
</reference>